<proteinExistence type="predicted"/>
<accession>A0AAW1KWQ7</accession>
<organism evidence="1 2">
    <name type="scientific">Saponaria officinalis</name>
    <name type="common">Common soapwort</name>
    <name type="synonym">Lychnis saponaria</name>
    <dbReference type="NCBI Taxonomy" id="3572"/>
    <lineage>
        <taxon>Eukaryota</taxon>
        <taxon>Viridiplantae</taxon>
        <taxon>Streptophyta</taxon>
        <taxon>Embryophyta</taxon>
        <taxon>Tracheophyta</taxon>
        <taxon>Spermatophyta</taxon>
        <taxon>Magnoliopsida</taxon>
        <taxon>eudicotyledons</taxon>
        <taxon>Gunneridae</taxon>
        <taxon>Pentapetalae</taxon>
        <taxon>Caryophyllales</taxon>
        <taxon>Caryophyllaceae</taxon>
        <taxon>Caryophylleae</taxon>
        <taxon>Saponaria</taxon>
    </lineage>
</organism>
<dbReference type="InterPro" id="IPR036397">
    <property type="entry name" value="RNaseH_sf"/>
</dbReference>
<dbReference type="Proteomes" id="UP001443914">
    <property type="component" value="Unassembled WGS sequence"/>
</dbReference>
<gene>
    <name evidence="1" type="ORF">RND81_05G259400</name>
</gene>
<name>A0AAW1KWQ7_SAPOF</name>
<keyword evidence="2" id="KW-1185">Reference proteome</keyword>
<dbReference type="GO" id="GO:0003676">
    <property type="term" value="F:nucleic acid binding"/>
    <property type="evidence" value="ECO:0007669"/>
    <property type="project" value="InterPro"/>
</dbReference>
<dbReference type="PANTHER" id="PTHR47169">
    <property type="entry name" value="OS01G0541250 PROTEIN"/>
    <property type="match status" value="1"/>
</dbReference>
<comment type="caution">
    <text evidence="1">The sequence shown here is derived from an EMBL/GenBank/DDBJ whole genome shotgun (WGS) entry which is preliminary data.</text>
</comment>
<reference evidence="1" key="1">
    <citation type="submission" date="2024-03" db="EMBL/GenBank/DDBJ databases">
        <title>WGS assembly of Saponaria officinalis var. Norfolk2.</title>
        <authorList>
            <person name="Jenkins J."/>
            <person name="Shu S."/>
            <person name="Grimwood J."/>
            <person name="Barry K."/>
            <person name="Goodstein D."/>
            <person name="Schmutz J."/>
            <person name="Leebens-Mack J."/>
            <person name="Osbourn A."/>
        </authorList>
    </citation>
    <scope>NUCLEOTIDE SEQUENCE [LARGE SCALE GENOMIC DNA]</scope>
    <source>
        <strain evidence="1">JIC</strain>
    </source>
</reference>
<protein>
    <recommendedName>
        <fullName evidence="3">Transposase</fullName>
    </recommendedName>
</protein>
<evidence type="ECO:0000313" key="1">
    <source>
        <dbReference type="EMBL" id="KAK9727120.1"/>
    </source>
</evidence>
<evidence type="ECO:0000313" key="2">
    <source>
        <dbReference type="Proteomes" id="UP001443914"/>
    </source>
</evidence>
<sequence length="562" mass="62965">MSPYILPYNTPKHSNAYVEAMAAATAAKEAASTATMAAVAARAAADVAIAAAAALEEETATATLTIETTTTSAIETETATVTTWGIQEETTIPSEIIDMTIPEEQIIDMTIPEEQEGEAQVVPTCLVRKKNRMSNETRRLLAQMMLLGYKNSKLKHGLLTKLGQEFNLSRMTIHKYWLTVKQQITEGKLVAVDRDYKGSKKRVIIDLETVRSIPLFKRSSVRSLACAMNINPSTVHRLIKKGKIRAHSNAMKPQLTEGNKIARVQWVLDRIRNLSSGQNLEFEENYNVVHIDEKWFYMSRVSQKFYLLPNEKEPHRSCTSKTHMTKIMFMGASARPRISNGVVNFDGKIGIFPFSCIVPAKKSSKNRRKGTLETRPIARITKAVIKTCLIEKILPAIKDKWPDGRGQTIYIQQDNARPHISPNDPDFIRAATADGWDIQLIFQPPNSPDLNILDLGHFRSIQTIQHEKAPRSVVQLVDAVLRSYEEINPISLNYTWLTLLSCMNEILKVKGSNRYKIPHIGKKRLDRLGLLPTTILPEVGDALQAVIDVTRAQVAQLESQMS</sequence>
<dbReference type="EMBL" id="JBDFQZ010000005">
    <property type="protein sequence ID" value="KAK9727120.1"/>
    <property type="molecule type" value="Genomic_DNA"/>
</dbReference>
<dbReference type="AlphaFoldDB" id="A0AAW1KWQ7"/>
<evidence type="ECO:0008006" key="3">
    <source>
        <dbReference type="Google" id="ProtNLM"/>
    </source>
</evidence>
<dbReference type="Gene3D" id="3.30.420.10">
    <property type="entry name" value="Ribonuclease H-like superfamily/Ribonuclease H"/>
    <property type="match status" value="1"/>
</dbReference>
<dbReference type="PANTHER" id="PTHR47169:SF2">
    <property type="entry name" value="OS01G0541250 PROTEIN"/>
    <property type="match status" value="1"/>
</dbReference>